<sequence>MRFWLPIQSNAKRRAPEKVARRTAAEGGPAVPSSSTGVFRLLERYFRFLLFIPIVTLVVMMLTTVADVFMRYVFNAPVRGSYDIVEICLLISIYFALPAVLLEGRPILIDLIDGFVSPRLVRILKAVAAFGTAAALCFVFWSMLKPAMDAYDYGDVKLELNLPVWIIWLIALFGVLNSVLASLMVLWTGFSAKAGQVNGKGSI</sequence>
<feature type="transmembrane region" description="Helical" evidence="9">
    <location>
        <begin position="84"/>
        <end position="102"/>
    </location>
</feature>
<evidence type="ECO:0000256" key="6">
    <source>
        <dbReference type="ARBA" id="ARBA00022989"/>
    </source>
</evidence>
<dbReference type="InterPro" id="IPR055348">
    <property type="entry name" value="DctQ"/>
</dbReference>
<feature type="transmembrane region" description="Helical" evidence="9">
    <location>
        <begin position="123"/>
        <end position="144"/>
    </location>
</feature>
<gene>
    <name evidence="11" type="ORF">IG616_11580</name>
</gene>
<dbReference type="EMBL" id="JACYXI010000006">
    <property type="protein sequence ID" value="MBD8892193.1"/>
    <property type="molecule type" value="Genomic_DNA"/>
</dbReference>
<feature type="transmembrane region" description="Helical" evidence="9">
    <location>
        <begin position="164"/>
        <end position="190"/>
    </location>
</feature>
<comment type="subcellular location">
    <subcellularLocation>
        <location evidence="1 9">Cell inner membrane</location>
        <topology evidence="1 9">Multi-pass membrane protein</topology>
    </subcellularLocation>
</comment>
<name>A0ABR9CMU3_9HYPH</name>
<dbReference type="RefSeq" id="WP_192148309.1">
    <property type="nucleotide sequence ID" value="NZ_JACYXI010000006.1"/>
</dbReference>
<evidence type="ECO:0000256" key="9">
    <source>
        <dbReference type="RuleBase" id="RU369079"/>
    </source>
</evidence>
<evidence type="ECO:0000313" key="11">
    <source>
        <dbReference type="EMBL" id="MBD8892193.1"/>
    </source>
</evidence>
<comment type="similarity">
    <text evidence="8 9">Belongs to the TRAP transporter small permease family.</text>
</comment>
<keyword evidence="2 9" id="KW-0813">Transport</keyword>
<keyword evidence="5 9" id="KW-0812">Transmembrane</keyword>
<evidence type="ECO:0000256" key="7">
    <source>
        <dbReference type="ARBA" id="ARBA00023136"/>
    </source>
</evidence>
<evidence type="ECO:0000256" key="4">
    <source>
        <dbReference type="ARBA" id="ARBA00022519"/>
    </source>
</evidence>
<evidence type="ECO:0000259" key="10">
    <source>
        <dbReference type="Pfam" id="PF04290"/>
    </source>
</evidence>
<protein>
    <recommendedName>
        <fullName evidence="9">TRAP transporter small permease protein</fullName>
    </recommendedName>
</protein>
<organism evidence="11 12">
    <name type="scientific">Roseibium litorale</name>
    <dbReference type="NCBI Taxonomy" id="2803841"/>
    <lineage>
        <taxon>Bacteria</taxon>
        <taxon>Pseudomonadati</taxon>
        <taxon>Pseudomonadota</taxon>
        <taxon>Alphaproteobacteria</taxon>
        <taxon>Hyphomicrobiales</taxon>
        <taxon>Stappiaceae</taxon>
        <taxon>Roseibium</taxon>
    </lineage>
</organism>
<feature type="domain" description="Tripartite ATP-independent periplasmic transporters DctQ component" evidence="10">
    <location>
        <begin position="60"/>
        <end position="190"/>
    </location>
</feature>
<dbReference type="PANTHER" id="PTHR35011">
    <property type="entry name" value="2,3-DIKETO-L-GULONATE TRAP TRANSPORTER SMALL PERMEASE PROTEIN YIAM"/>
    <property type="match status" value="1"/>
</dbReference>
<proteinExistence type="inferred from homology"/>
<dbReference type="Proteomes" id="UP000632063">
    <property type="component" value="Unassembled WGS sequence"/>
</dbReference>
<evidence type="ECO:0000256" key="3">
    <source>
        <dbReference type="ARBA" id="ARBA00022475"/>
    </source>
</evidence>
<dbReference type="Pfam" id="PF04290">
    <property type="entry name" value="DctQ"/>
    <property type="match status" value="1"/>
</dbReference>
<reference evidence="11 12" key="2">
    <citation type="journal article" date="2021" name="Int. J. Syst. Evol. Microbiol.">
        <title>Roseibium litorale sp. nov., isolated from a tidal flat sediment and proposal for the reclassification of Labrenzia polysiphoniae as Roseibium polysiphoniae comb. nov.</title>
        <authorList>
            <person name="Liu Y."/>
            <person name="Pei T."/>
            <person name="Du J."/>
            <person name="Chao M."/>
            <person name="Deng M.R."/>
            <person name="Zhu H."/>
        </authorList>
    </citation>
    <scope>NUCLEOTIDE SEQUENCE [LARGE SCALE GENOMIC DNA]</scope>
    <source>
        <strain evidence="11 12">4C16A</strain>
    </source>
</reference>
<comment type="function">
    <text evidence="9">Part of the tripartite ATP-independent periplasmic (TRAP) transport system.</text>
</comment>
<evidence type="ECO:0000256" key="8">
    <source>
        <dbReference type="ARBA" id="ARBA00038436"/>
    </source>
</evidence>
<comment type="subunit">
    <text evidence="9">The complex comprises the extracytoplasmic solute receptor protein and the two transmembrane proteins.</text>
</comment>
<feature type="transmembrane region" description="Helical" evidence="9">
    <location>
        <begin position="48"/>
        <end position="72"/>
    </location>
</feature>
<accession>A0ABR9CMU3</accession>
<keyword evidence="3" id="KW-1003">Cell membrane</keyword>
<evidence type="ECO:0000313" key="12">
    <source>
        <dbReference type="Proteomes" id="UP000632063"/>
    </source>
</evidence>
<keyword evidence="6 9" id="KW-1133">Transmembrane helix</keyword>
<evidence type="ECO:0000256" key="5">
    <source>
        <dbReference type="ARBA" id="ARBA00022692"/>
    </source>
</evidence>
<dbReference type="InterPro" id="IPR007387">
    <property type="entry name" value="TRAP_DctQ"/>
</dbReference>
<keyword evidence="4 9" id="KW-0997">Cell inner membrane</keyword>
<keyword evidence="7 9" id="KW-0472">Membrane</keyword>
<reference evidence="12" key="1">
    <citation type="submission" date="2020-09" db="EMBL/GenBank/DDBJ databases">
        <title>The genome sequence of strain Labrenzia suaedae 4C16A.</title>
        <authorList>
            <person name="Liu Y."/>
        </authorList>
    </citation>
    <scope>NUCLEOTIDE SEQUENCE [LARGE SCALE GENOMIC DNA]</scope>
    <source>
        <strain evidence="12">4C16A</strain>
    </source>
</reference>
<evidence type="ECO:0000256" key="1">
    <source>
        <dbReference type="ARBA" id="ARBA00004429"/>
    </source>
</evidence>
<dbReference type="PANTHER" id="PTHR35011:SF10">
    <property type="entry name" value="TRAP TRANSPORTER SMALL PERMEASE PROTEIN"/>
    <property type="match status" value="1"/>
</dbReference>
<evidence type="ECO:0000256" key="2">
    <source>
        <dbReference type="ARBA" id="ARBA00022448"/>
    </source>
</evidence>
<keyword evidence="12" id="KW-1185">Reference proteome</keyword>
<comment type="caution">
    <text evidence="11">The sequence shown here is derived from an EMBL/GenBank/DDBJ whole genome shotgun (WGS) entry which is preliminary data.</text>
</comment>